<evidence type="ECO:0000313" key="1">
    <source>
        <dbReference type="EMBL" id="BAM86055.1"/>
    </source>
</evidence>
<name>M4ZIF1_9BRAD</name>
<gene>
    <name evidence="1" type="ORF">S58_00340</name>
</gene>
<sequence>MSCNHFCLKGFNNRLFPAEDVFLAALSAVGGDMISTWSEWKRYPRPGRGDNIEAPITPGIYEVRIAATGALYSFGAVDNVAQALALLPVGHKSWFGRRDPASLPDLEYRTCATSTKADAKAAAERMIGRRETYMSGAA</sequence>
<dbReference type="STRING" id="1245469.S58_00340"/>
<dbReference type="AlphaFoldDB" id="M4ZIF1"/>
<dbReference type="EMBL" id="AP012603">
    <property type="protein sequence ID" value="BAM86055.1"/>
    <property type="molecule type" value="Genomic_DNA"/>
</dbReference>
<accession>M4ZIF1</accession>
<dbReference type="HOGENOM" id="CLU_153702_0_0_5"/>
<keyword evidence="2" id="KW-1185">Reference proteome</keyword>
<dbReference type="Proteomes" id="UP000011841">
    <property type="component" value="Chromosome"/>
</dbReference>
<evidence type="ECO:0000313" key="2">
    <source>
        <dbReference type="Proteomes" id="UP000011841"/>
    </source>
</evidence>
<dbReference type="PATRIC" id="fig|1245469.3.peg.38"/>
<dbReference type="eggNOG" id="ENOG5033G1V">
    <property type="taxonomic scope" value="Bacteria"/>
</dbReference>
<organism evidence="1 2">
    <name type="scientific">Bradyrhizobium oligotrophicum S58</name>
    <dbReference type="NCBI Taxonomy" id="1245469"/>
    <lineage>
        <taxon>Bacteria</taxon>
        <taxon>Pseudomonadati</taxon>
        <taxon>Pseudomonadota</taxon>
        <taxon>Alphaproteobacteria</taxon>
        <taxon>Hyphomicrobiales</taxon>
        <taxon>Nitrobacteraceae</taxon>
        <taxon>Bradyrhizobium</taxon>
    </lineage>
</organism>
<proteinExistence type="predicted"/>
<dbReference type="KEGG" id="aol:S58_00340"/>
<protein>
    <submittedName>
        <fullName evidence="1">Uncharacterized protein</fullName>
    </submittedName>
</protein>
<reference evidence="1 2" key="1">
    <citation type="journal article" date="2013" name="Appl. Environ. Microbiol.">
        <title>Genome analysis suggests that the soil oligotrophic bacterium Agromonas oligotrophica (Bradyrhizobium oligotrophicum) is a nitrogen-fixing symbiont of Aeschynomene indica.</title>
        <authorList>
            <person name="Okubo T."/>
            <person name="Fukushima S."/>
            <person name="Itakura M."/>
            <person name="Oshima K."/>
            <person name="Longtonglang A."/>
            <person name="Teaumroong N."/>
            <person name="Mitsui H."/>
            <person name="Hattori M."/>
            <person name="Hattori R."/>
            <person name="Hattori T."/>
            <person name="Minamisawa K."/>
        </authorList>
    </citation>
    <scope>NUCLEOTIDE SEQUENCE [LARGE SCALE GENOMIC DNA]</scope>
    <source>
        <strain evidence="1 2">S58</strain>
    </source>
</reference>